<evidence type="ECO:0000256" key="1">
    <source>
        <dbReference type="ARBA" id="ARBA00012493"/>
    </source>
</evidence>
<dbReference type="InterPro" id="IPR041577">
    <property type="entry name" value="RT_RNaseH_2"/>
</dbReference>
<dbReference type="SUPFAM" id="SSF53098">
    <property type="entry name" value="Ribonuclease H-like"/>
    <property type="match status" value="1"/>
</dbReference>
<dbReference type="InterPro" id="IPR041588">
    <property type="entry name" value="Integrase_H2C2"/>
</dbReference>
<accession>A0A8K0DII9</accession>
<feature type="domain" description="Integrase zinc-binding" evidence="3">
    <location>
        <begin position="330"/>
        <end position="353"/>
    </location>
</feature>
<evidence type="ECO:0000259" key="2">
    <source>
        <dbReference type="Pfam" id="PF17919"/>
    </source>
</evidence>
<dbReference type="InterPro" id="IPR036397">
    <property type="entry name" value="RNaseH_sf"/>
</dbReference>
<protein>
    <recommendedName>
        <fullName evidence="1">RNA-directed DNA polymerase</fullName>
        <ecNumber evidence="1">2.7.7.49</ecNumber>
    </recommendedName>
</protein>
<dbReference type="FunFam" id="3.30.70.270:FF:000026">
    <property type="entry name" value="Transposon Ty3-G Gag-Pol polyprotein"/>
    <property type="match status" value="1"/>
</dbReference>
<dbReference type="Pfam" id="PF17921">
    <property type="entry name" value="Integrase_H2C2"/>
    <property type="match status" value="1"/>
</dbReference>
<dbReference type="GO" id="GO:0003676">
    <property type="term" value="F:nucleic acid binding"/>
    <property type="evidence" value="ECO:0007669"/>
    <property type="project" value="InterPro"/>
</dbReference>
<dbReference type="Proteomes" id="UP000801492">
    <property type="component" value="Unassembled WGS sequence"/>
</dbReference>
<organism evidence="4 5">
    <name type="scientific">Ignelater luminosus</name>
    <name type="common">Cucubano</name>
    <name type="synonym">Pyrophorus luminosus</name>
    <dbReference type="NCBI Taxonomy" id="2038154"/>
    <lineage>
        <taxon>Eukaryota</taxon>
        <taxon>Metazoa</taxon>
        <taxon>Ecdysozoa</taxon>
        <taxon>Arthropoda</taxon>
        <taxon>Hexapoda</taxon>
        <taxon>Insecta</taxon>
        <taxon>Pterygota</taxon>
        <taxon>Neoptera</taxon>
        <taxon>Endopterygota</taxon>
        <taxon>Coleoptera</taxon>
        <taxon>Polyphaga</taxon>
        <taxon>Elateriformia</taxon>
        <taxon>Elateroidea</taxon>
        <taxon>Elateridae</taxon>
        <taxon>Agrypninae</taxon>
        <taxon>Pyrophorini</taxon>
        <taxon>Ignelater</taxon>
    </lineage>
</organism>
<proteinExistence type="predicted"/>
<evidence type="ECO:0000313" key="4">
    <source>
        <dbReference type="EMBL" id="KAF2904826.1"/>
    </source>
</evidence>
<dbReference type="InterPro" id="IPR043502">
    <property type="entry name" value="DNA/RNA_pol_sf"/>
</dbReference>
<dbReference type="InterPro" id="IPR043128">
    <property type="entry name" value="Rev_trsase/Diguanyl_cyclase"/>
</dbReference>
<dbReference type="AlphaFoldDB" id="A0A8K0DII9"/>
<evidence type="ECO:0000259" key="3">
    <source>
        <dbReference type="Pfam" id="PF17921"/>
    </source>
</evidence>
<dbReference type="GO" id="GO:0042575">
    <property type="term" value="C:DNA polymerase complex"/>
    <property type="evidence" value="ECO:0007669"/>
    <property type="project" value="UniProtKB-ARBA"/>
</dbReference>
<dbReference type="PANTHER" id="PTHR37984:SF8">
    <property type="entry name" value="CCHC-TYPE DOMAIN-CONTAINING PROTEIN"/>
    <property type="match status" value="1"/>
</dbReference>
<dbReference type="InterPro" id="IPR050951">
    <property type="entry name" value="Retrovirus_Pol_polyprotein"/>
</dbReference>
<dbReference type="Pfam" id="PF17919">
    <property type="entry name" value="RT_RNaseH_2"/>
    <property type="match status" value="1"/>
</dbReference>
<sequence>MDMSSNLHEKWKFWKQKFNTYLKATEICKKSEETQCAQLLQYIGEIATPGHSRQAPGQWYQRDSGKPVQVSYRKCDAAYNQQCRVCFKKGHYKKMCCSKNVQVINCSNDSDDNLDRYENDNNCNEKHFAFVGAINNNTNTKEWNVKMLVNKIKTIQFKIDTGSMVDVLPVVLLNPDDSKIKAILEMPSPTNKKELQRFLGMVTYVGKSIQNFSQITAPLRELLRKDIAWYWNKNKQNVIDYLKTILTSKPVLQYYDINKTCIFSADASKDGLPAVLLQNKMPCAYASKAMTGAQKRYAQIEKELLAILFACEHFYQYIYGKHVVVPTDHGVNKTKNRARQCFYWPGMARDIEKNEPLISHDIPNRSWKKVACDLFNIQRDAYLLVEDYYSKYIEIVKLEDSTSSNQVIVHLKSIFARHAIPDVVMSDNDKEWRPATIENRKEQPRSYMFKNSEGDTYTRNRFINVIPDIPDDEELSKASQIVREDDNHTILNESNFEIFNVPTQSSRGRPIKIPDRLKY</sequence>
<comment type="caution">
    <text evidence="4">The sequence shown here is derived from an EMBL/GenBank/DDBJ whole genome shotgun (WGS) entry which is preliminary data.</text>
</comment>
<keyword evidence="5" id="KW-1185">Reference proteome</keyword>
<evidence type="ECO:0000313" key="5">
    <source>
        <dbReference type="Proteomes" id="UP000801492"/>
    </source>
</evidence>
<gene>
    <name evidence="4" type="ORF">ILUMI_01349</name>
</gene>
<feature type="domain" description="Reverse transcriptase/retrotransposon-derived protein RNase H-like" evidence="2">
    <location>
        <begin position="231"/>
        <end position="325"/>
    </location>
</feature>
<dbReference type="EMBL" id="VTPC01000670">
    <property type="protein sequence ID" value="KAF2904826.1"/>
    <property type="molecule type" value="Genomic_DNA"/>
</dbReference>
<dbReference type="InterPro" id="IPR012337">
    <property type="entry name" value="RNaseH-like_sf"/>
</dbReference>
<dbReference type="SUPFAM" id="SSF56672">
    <property type="entry name" value="DNA/RNA polymerases"/>
    <property type="match status" value="1"/>
</dbReference>
<reference evidence="4" key="1">
    <citation type="submission" date="2019-08" db="EMBL/GenBank/DDBJ databases">
        <title>The genome of the North American firefly Photinus pyralis.</title>
        <authorList>
            <consortium name="Photinus pyralis genome working group"/>
            <person name="Fallon T.R."/>
            <person name="Sander Lower S.E."/>
            <person name="Weng J.-K."/>
        </authorList>
    </citation>
    <scope>NUCLEOTIDE SEQUENCE</scope>
    <source>
        <strain evidence="4">TRF0915ILg1</strain>
        <tissue evidence="4">Whole body</tissue>
    </source>
</reference>
<dbReference type="Gene3D" id="3.30.420.10">
    <property type="entry name" value="Ribonuclease H-like superfamily/Ribonuclease H"/>
    <property type="match status" value="1"/>
</dbReference>
<name>A0A8K0DII9_IGNLU</name>
<dbReference type="PANTHER" id="PTHR37984">
    <property type="entry name" value="PROTEIN CBG26694"/>
    <property type="match status" value="1"/>
</dbReference>
<dbReference type="GO" id="GO:0003964">
    <property type="term" value="F:RNA-directed DNA polymerase activity"/>
    <property type="evidence" value="ECO:0007669"/>
    <property type="project" value="UniProtKB-EC"/>
</dbReference>
<dbReference type="Gene3D" id="3.30.70.270">
    <property type="match status" value="1"/>
</dbReference>
<dbReference type="EC" id="2.7.7.49" evidence="1"/>
<dbReference type="OrthoDB" id="6618553at2759"/>